<feature type="compositionally biased region" description="Polar residues" evidence="2">
    <location>
        <begin position="77"/>
        <end position="105"/>
    </location>
</feature>
<dbReference type="PANTHER" id="PTHR23084">
    <property type="entry name" value="PHOSPHATIDYLINOSITOL-4-PHOSPHATE 5-KINASE RELATED"/>
    <property type="match status" value="1"/>
</dbReference>
<dbReference type="OMA" id="IDCFDSY"/>
<protein>
    <recommendedName>
        <fullName evidence="5">MORN repeat protein</fullName>
    </recommendedName>
</protein>
<dbReference type="Proteomes" id="UP000683925">
    <property type="component" value="Unassembled WGS sequence"/>
</dbReference>
<evidence type="ECO:0000313" key="4">
    <source>
        <dbReference type="Proteomes" id="UP000683925"/>
    </source>
</evidence>
<keyword evidence="4" id="KW-1185">Reference proteome</keyword>
<accession>A0A8S1YJ39</accession>
<name>A0A8S1YJ39_PAROT</name>
<reference evidence="3" key="1">
    <citation type="submission" date="2021-01" db="EMBL/GenBank/DDBJ databases">
        <authorList>
            <consortium name="Genoscope - CEA"/>
            <person name="William W."/>
        </authorList>
    </citation>
    <scope>NUCLEOTIDE SEQUENCE</scope>
</reference>
<evidence type="ECO:0000256" key="2">
    <source>
        <dbReference type="SAM" id="MobiDB-lite"/>
    </source>
</evidence>
<evidence type="ECO:0000313" key="3">
    <source>
        <dbReference type="EMBL" id="CAD8214806.1"/>
    </source>
</evidence>
<comment type="caution">
    <text evidence="3">The sequence shown here is derived from an EMBL/GenBank/DDBJ whole genome shotgun (WGS) entry which is preliminary data.</text>
</comment>
<proteinExistence type="predicted"/>
<dbReference type="PANTHER" id="PTHR23084:SF263">
    <property type="entry name" value="MORN REPEAT-CONTAINING PROTEIN 1"/>
    <property type="match status" value="1"/>
</dbReference>
<organism evidence="3 4">
    <name type="scientific">Paramecium octaurelia</name>
    <dbReference type="NCBI Taxonomy" id="43137"/>
    <lineage>
        <taxon>Eukaryota</taxon>
        <taxon>Sar</taxon>
        <taxon>Alveolata</taxon>
        <taxon>Ciliophora</taxon>
        <taxon>Intramacronucleata</taxon>
        <taxon>Oligohymenophorea</taxon>
        <taxon>Peniculida</taxon>
        <taxon>Parameciidae</taxon>
        <taxon>Paramecium</taxon>
    </lineage>
</organism>
<keyword evidence="1" id="KW-0677">Repeat</keyword>
<feature type="compositionally biased region" description="Polar residues" evidence="2">
    <location>
        <begin position="144"/>
        <end position="167"/>
    </location>
</feature>
<dbReference type="EMBL" id="CAJJDP010000193">
    <property type="protein sequence ID" value="CAD8214806.1"/>
    <property type="molecule type" value="Genomic_DNA"/>
</dbReference>
<evidence type="ECO:0008006" key="5">
    <source>
        <dbReference type="Google" id="ProtNLM"/>
    </source>
</evidence>
<dbReference type="OrthoDB" id="300500at2759"/>
<sequence>MFIVYPQPQVYIVQQTVPVYQSLPLIRPPTSVQPQIRSQIPAQIASPDKSRVTDDMIETINKKIEMIDSRISQIQKSLPPKQNQNGNHTKKQYTNTSQDEFNSPVTPKRTGNFKSYFLNKYDNSQERIRISKKILEEHERNTKASKNTQSSNKRDQSFQSQTNNNKQTTYDINKKTTITKKIIYMGEEALYEGQTDERGRKQGIGTLFDKDGKIIYTGQWKDDVFWGKGKLMFRESKSQKLQLKNFMNFSNVARNRETYSGNFVNGEIDGIGQMQFIDCFDSYFVFYGTFRKGVFHGKGCVLSNQGRESLEGEWINGRHT</sequence>
<feature type="region of interest" description="Disordered" evidence="2">
    <location>
        <begin position="136"/>
        <end position="170"/>
    </location>
</feature>
<dbReference type="Pfam" id="PF02493">
    <property type="entry name" value="MORN"/>
    <property type="match status" value="3"/>
</dbReference>
<feature type="region of interest" description="Disordered" evidence="2">
    <location>
        <begin position="77"/>
        <end position="113"/>
    </location>
</feature>
<dbReference type="SMART" id="SM00698">
    <property type="entry name" value="MORN"/>
    <property type="match status" value="4"/>
</dbReference>
<gene>
    <name evidence="3" type="ORF">POCTA_138.1.T1890019</name>
</gene>
<evidence type="ECO:0000256" key="1">
    <source>
        <dbReference type="ARBA" id="ARBA00022737"/>
    </source>
</evidence>
<dbReference type="InterPro" id="IPR003409">
    <property type="entry name" value="MORN"/>
</dbReference>
<dbReference type="AlphaFoldDB" id="A0A8S1YJ39"/>